<dbReference type="PANTHER" id="PTHR36985">
    <property type="entry name" value="TRANSLOCATION AND ASSEMBLY MODULE SUBUNIT TAMB"/>
    <property type="match status" value="1"/>
</dbReference>
<gene>
    <name evidence="7" type="ORF">ENV70_01250</name>
</gene>
<feature type="domain" description="Translocation and assembly module TamB C-terminal" evidence="6">
    <location>
        <begin position="762"/>
        <end position="1082"/>
    </location>
</feature>
<dbReference type="AlphaFoldDB" id="A0A7C6EJB3"/>
<feature type="transmembrane region" description="Helical" evidence="5">
    <location>
        <begin position="7"/>
        <end position="29"/>
    </location>
</feature>
<dbReference type="EMBL" id="DTHJ01000026">
    <property type="protein sequence ID" value="HHS62228.1"/>
    <property type="molecule type" value="Genomic_DNA"/>
</dbReference>
<reference evidence="7" key="1">
    <citation type="journal article" date="2020" name="mSystems">
        <title>Genome- and Community-Level Interaction Insights into Carbon Utilization and Element Cycling Functions of Hydrothermarchaeota in Hydrothermal Sediment.</title>
        <authorList>
            <person name="Zhou Z."/>
            <person name="Liu Y."/>
            <person name="Xu W."/>
            <person name="Pan J."/>
            <person name="Luo Z.H."/>
            <person name="Li M."/>
        </authorList>
    </citation>
    <scope>NUCLEOTIDE SEQUENCE [LARGE SCALE GENOMIC DNA]</scope>
    <source>
        <strain evidence="7">SpSt-783</strain>
    </source>
</reference>
<accession>A0A7C6EJB3</accession>
<evidence type="ECO:0000313" key="7">
    <source>
        <dbReference type="EMBL" id="HHS62228.1"/>
    </source>
</evidence>
<evidence type="ECO:0000256" key="4">
    <source>
        <dbReference type="ARBA" id="ARBA00023136"/>
    </source>
</evidence>
<keyword evidence="2 5" id="KW-0812">Transmembrane</keyword>
<dbReference type="GO" id="GO:0005886">
    <property type="term" value="C:plasma membrane"/>
    <property type="evidence" value="ECO:0007669"/>
    <property type="project" value="InterPro"/>
</dbReference>
<evidence type="ECO:0000256" key="5">
    <source>
        <dbReference type="SAM" id="Phobius"/>
    </source>
</evidence>
<evidence type="ECO:0000256" key="1">
    <source>
        <dbReference type="ARBA" id="ARBA00004167"/>
    </source>
</evidence>
<protein>
    <recommendedName>
        <fullName evidence="6">Translocation and assembly module TamB C-terminal domain-containing protein</fullName>
    </recommendedName>
</protein>
<dbReference type="InterPro" id="IPR007452">
    <property type="entry name" value="TamB_C"/>
</dbReference>
<keyword evidence="4 5" id="KW-0472">Membrane</keyword>
<name>A0A7C6EJB3_UNCW3</name>
<sequence>MKKLIITTIVISIIIISLIVVINVVNWGVVGVKILNRVTDYKISYEKIEGNLFKGYTIQNYIIKISATDSIYGGKAQISYRFLPLSFRLPTIFELNLLDPVIYVKEKKGGASEGRVGIPKFNLSLRINIKNGRIIYENSKKYEIQNISGLIFIDFLGKSLYLTTMNLSLKSPDLPIQIYSANLSLNITPEKFDFRSYQIKGRGINLQGNGFYIPQGRNLFLRIKSGRLELNEIGLYKGVVDLRGEVHSINGKILLQTRGTASGVDFIERVSFESNIIGDTTIINFFDGYALDGNFSAQVKMVSIKDYVIETNFRNIDIAKFFKSKKAILLSGRLGYKDQKFFGVVSSPIENGFAIDTLYVSGHHKNNQIFIDTFSVNERDMNISAKGKLYPDYEIGISIYLLDLKRFNNFYPVNGFVYGNIDLKGRANELAKTIFDADLKIDDFNTGDFYVNSCLLKLEEFVWNDKISKLIINVDSAGYKNFYVDKIVFNLNKENFSINSFHNNDTLFSSGKLYANGKGTIDSFMIVYHKKNTYNIEPISFDIFNKKLSPVHLKLANGSLYISPIENKISISDLDLEDFSKFLGWKEQIKGRLGFNLERNLLSLDADNIFYRGLNNGKLIIRGEYQKDKIKITRLDINDDKNQTLNAYGIFSLNDSKFNVKFKDVRPWIFPFLNSFMENPDGLMSGELEFEGNLKDFKITGETEINSASFGINIIAAKFDSGYANVKFTGNQIIFETIKAQVYSGSPLRSGIRNWASGGGIVKLEPKFRVRDLRFDFSFRDAPIQYQNYAYGIGSGNFSISMKDEVMFYNGNINIKEGIIPVEFGTYLESGAEEEKKEWRMNLKLSADRNIWLRNRDADIEFGGEVYIIKEQTPLYVLGSLETKRGNYYWLNHILKITSGKITFIPQELIDPELDFWAEMDTRERDPETNQEIKIILHCTGNISEPIFEFFSEPPKYSEQDILTYMNLNITWRELESMKQGEYVGTVLPRSVLAWLESDVSRRLRAYTGLDYFRVEAPIFEPQEKTKVTVGKYISRNLFITYTYDITSFSNEFNVEYFIDDRNEILIKRDETGEYSLQYQYRIRF</sequence>
<proteinExistence type="predicted"/>
<organism evidence="7">
    <name type="scientific">candidate division WOR-3 bacterium</name>
    <dbReference type="NCBI Taxonomy" id="2052148"/>
    <lineage>
        <taxon>Bacteria</taxon>
        <taxon>Bacteria division WOR-3</taxon>
    </lineage>
</organism>
<comment type="subcellular location">
    <subcellularLocation>
        <location evidence="1">Membrane</location>
        <topology evidence="1">Single-pass membrane protein</topology>
    </subcellularLocation>
</comment>
<keyword evidence="3 5" id="KW-1133">Transmembrane helix</keyword>
<dbReference type="GO" id="GO:0097347">
    <property type="term" value="C:TAM protein secretion complex"/>
    <property type="evidence" value="ECO:0007669"/>
    <property type="project" value="TreeGrafter"/>
</dbReference>
<evidence type="ECO:0000256" key="2">
    <source>
        <dbReference type="ARBA" id="ARBA00022692"/>
    </source>
</evidence>
<comment type="caution">
    <text evidence="7">The sequence shown here is derived from an EMBL/GenBank/DDBJ whole genome shotgun (WGS) entry which is preliminary data.</text>
</comment>
<dbReference type="PANTHER" id="PTHR36985:SF1">
    <property type="entry name" value="TRANSLOCATION AND ASSEMBLY MODULE SUBUNIT TAMB"/>
    <property type="match status" value="1"/>
</dbReference>
<evidence type="ECO:0000256" key="3">
    <source>
        <dbReference type="ARBA" id="ARBA00022989"/>
    </source>
</evidence>
<dbReference type="GO" id="GO:0009306">
    <property type="term" value="P:protein secretion"/>
    <property type="evidence" value="ECO:0007669"/>
    <property type="project" value="InterPro"/>
</dbReference>
<dbReference type="Pfam" id="PF04357">
    <property type="entry name" value="TamB"/>
    <property type="match status" value="1"/>
</dbReference>
<evidence type="ECO:0000259" key="6">
    <source>
        <dbReference type="Pfam" id="PF04357"/>
    </source>
</evidence>